<name>A0A561V5F5_9ACTN</name>
<comment type="similarity">
    <text evidence="2 14 16">Belongs to the thiolase-like superfamily. Beta-ketoacyl-ACP synthases family.</text>
</comment>
<dbReference type="Proteomes" id="UP001330827">
    <property type="component" value="Chromosome"/>
</dbReference>
<comment type="function">
    <text evidence="11 14">Involved in the type II fatty acid elongation cycle. Catalyzes the elongation of a wide range of acyl-ACP by the addition of two carbons from malonyl-ACP to an acyl acceptor. Can efficiently catalyze the conversion of palmitoleoyl-ACP (cis-hexadec-9-enoyl-ACP) to cis-vaccenoyl-ACP (cis-octadec-11-enoyl-ACP), an essential step in the thermal regulation of fatty acid composition.</text>
</comment>
<keyword evidence="6 14" id="KW-0808">Transferase</keyword>
<comment type="catalytic activity">
    <reaction evidence="13 14">
        <text>a fatty acyl-[ACP] + malonyl-[ACP] + H(+) = a 3-oxoacyl-[ACP] + holo-[ACP] + CO2</text>
        <dbReference type="Rhea" id="RHEA:22836"/>
        <dbReference type="Rhea" id="RHEA-COMP:9623"/>
        <dbReference type="Rhea" id="RHEA-COMP:9685"/>
        <dbReference type="Rhea" id="RHEA-COMP:9916"/>
        <dbReference type="Rhea" id="RHEA-COMP:14125"/>
        <dbReference type="ChEBI" id="CHEBI:15378"/>
        <dbReference type="ChEBI" id="CHEBI:16526"/>
        <dbReference type="ChEBI" id="CHEBI:64479"/>
        <dbReference type="ChEBI" id="CHEBI:78449"/>
        <dbReference type="ChEBI" id="CHEBI:78776"/>
        <dbReference type="ChEBI" id="CHEBI:138651"/>
    </reaction>
</comment>
<dbReference type="InterPro" id="IPR020841">
    <property type="entry name" value="PKS_Beta-ketoAc_synthase_dom"/>
</dbReference>
<dbReference type="Pfam" id="PF00109">
    <property type="entry name" value="ketoacyl-synt"/>
    <property type="match status" value="1"/>
</dbReference>
<dbReference type="PANTHER" id="PTHR11712:SF336">
    <property type="entry name" value="3-OXOACYL-[ACYL-CARRIER-PROTEIN] SYNTHASE, MITOCHONDRIAL"/>
    <property type="match status" value="1"/>
</dbReference>
<feature type="domain" description="Ketosynthase family 3 (KS3)" evidence="17">
    <location>
        <begin position="11"/>
        <end position="418"/>
    </location>
</feature>
<evidence type="ECO:0000256" key="15">
    <source>
        <dbReference type="PIRSR" id="PIRSR000447-1"/>
    </source>
</evidence>
<dbReference type="EMBL" id="CP109114">
    <property type="protein sequence ID" value="WSC12297.1"/>
    <property type="molecule type" value="Genomic_DNA"/>
</dbReference>
<evidence type="ECO:0000256" key="4">
    <source>
        <dbReference type="ARBA" id="ARBA00014657"/>
    </source>
</evidence>
<evidence type="ECO:0000256" key="13">
    <source>
        <dbReference type="ARBA" id="ARBA00047659"/>
    </source>
</evidence>
<reference evidence="18 20" key="1">
    <citation type="submission" date="2019-06" db="EMBL/GenBank/DDBJ databases">
        <title>Sequencing the genomes of 1000 actinobacteria strains.</title>
        <authorList>
            <person name="Klenk H.-P."/>
        </authorList>
    </citation>
    <scope>NUCLEOTIDE SEQUENCE [LARGE SCALE GENOMIC DNA]</scope>
    <source>
        <strain evidence="18 20">DSM 42059</strain>
    </source>
</reference>
<feature type="active site" description="For beta-ketoacyl synthase activity" evidence="15">
    <location>
        <position position="172"/>
    </location>
</feature>
<dbReference type="InterPro" id="IPR018201">
    <property type="entry name" value="Ketoacyl_synth_AS"/>
</dbReference>
<dbReference type="NCBIfam" id="TIGR03150">
    <property type="entry name" value="fabF"/>
    <property type="match status" value="1"/>
</dbReference>
<dbReference type="CDD" id="cd00834">
    <property type="entry name" value="KAS_I_II"/>
    <property type="match status" value="1"/>
</dbReference>
<evidence type="ECO:0000256" key="6">
    <source>
        <dbReference type="ARBA" id="ARBA00022679"/>
    </source>
</evidence>
<comment type="catalytic activity">
    <reaction evidence="12 14">
        <text>(9Z)-hexadecenoyl-[ACP] + malonyl-[ACP] + H(+) = 3-oxo-(11Z)-octadecenoyl-[ACP] + holo-[ACP] + CO2</text>
        <dbReference type="Rhea" id="RHEA:55040"/>
        <dbReference type="Rhea" id="RHEA-COMP:9623"/>
        <dbReference type="Rhea" id="RHEA-COMP:9685"/>
        <dbReference type="Rhea" id="RHEA-COMP:10800"/>
        <dbReference type="Rhea" id="RHEA-COMP:14074"/>
        <dbReference type="ChEBI" id="CHEBI:15378"/>
        <dbReference type="ChEBI" id="CHEBI:16526"/>
        <dbReference type="ChEBI" id="CHEBI:64479"/>
        <dbReference type="ChEBI" id="CHEBI:78449"/>
        <dbReference type="ChEBI" id="CHEBI:83989"/>
        <dbReference type="ChEBI" id="CHEBI:138538"/>
        <dbReference type="EC" id="2.3.1.179"/>
    </reaction>
</comment>
<dbReference type="AlphaFoldDB" id="A0A561V5F5"/>
<evidence type="ECO:0000313" key="21">
    <source>
        <dbReference type="Proteomes" id="UP001330827"/>
    </source>
</evidence>
<gene>
    <name evidence="19" type="primary">fabF</name>
    <name evidence="18" type="ORF">FHX80_115332</name>
    <name evidence="19" type="ORF">OIE64_05180</name>
</gene>
<evidence type="ECO:0000256" key="11">
    <source>
        <dbReference type="ARBA" id="ARBA00024006"/>
    </source>
</evidence>
<dbReference type="Proteomes" id="UP000318186">
    <property type="component" value="Unassembled WGS sequence"/>
</dbReference>
<dbReference type="UniPathway" id="UPA00094"/>
<accession>A0A561V5F5</accession>
<keyword evidence="8" id="KW-0443">Lipid metabolism</keyword>
<keyword evidence="9 14" id="KW-0275">Fatty acid biosynthesis</keyword>
<evidence type="ECO:0000256" key="5">
    <source>
        <dbReference type="ARBA" id="ARBA00022516"/>
    </source>
</evidence>
<evidence type="ECO:0000256" key="7">
    <source>
        <dbReference type="ARBA" id="ARBA00022832"/>
    </source>
</evidence>
<dbReference type="SUPFAM" id="SSF53901">
    <property type="entry name" value="Thiolase-like"/>
    <property type="match status" value="2"/>
</dbReference>
<organism evidence="18 20">
    <name type="scientific">Streptomyces brevispora</name>
    <dbReference type="NCBI Taxonomy" id="887462"/>
    <lineage>
        <taxon>Bacteria</taxon>
        <taxon>Bacillati</taxon>
        <taxon>Actinomycetota</taxon>
        <taxon>Actinomycetes</taxon>
        <taxon>Kitasatosporales</taxon>
        <taxon>Streptomycetaceae</taxon>
        <taxon>Streptomyces</taxon>
    </lineage>
</organism>
<dbReference type="GO" id="GO:0006633">
    <property type="term" value="P:fatty acid biosynthetic process"/>
    <property type="evidence" value="ECO:0007669"/>
    <property type="project" value="UniProtKB-UniRule"/>
</dbReference>
<keyword evidence="7" id="KW-0276">Fatty acid metabolism</keyword>
<dbReference type="NCBIfam" id="NF005589">
    <property type="entry name" value="PRK07314.1"/>
    <property type="match status" value="1"/>
</dbReference>
<dbReference type="InterPro" id="IPR014030">
    <property type="entry name" value="Ketoacyl_synth_N"/>
</dbReference>
<evidence type="ECO:0000256" key="10">
    <source>
        <dbReference type="ARBA" id="ARBA00023315"/>
    </source>
</evidence>
<evidence type="ECO:0000256" key="14">
    <source>
        <dbReference type="PIRNR" id="PIRNR000447"/>
    </source>
</evidence>
<evidence type="ECO:0000256" key="1">
    <source>
        <dbReference type="ARBA" id="ARBA00005194"/>
    </source>
</evidence>
<keyword evidence="10 14" id="KW-0012">Acyltransferase</keyword>
<evidence type="ECO:0000259" key="17">
    <source>
        <dbReference type="PROSITE" id="PS52004"/>
    </source>
</evidence>
<evidence type="ECO:0000313" key="20">
    <source>
        <dbReference type="Proteomes" id="UP000318186"/>
    </source>
</evidence>
<dbReference type="Gene3D" id="3.40.47.10">
    <property type="match status" value="1"/>
</dbReference>
<sequence length="421" mass="43445">MATDRTTNRDRTRVVITGWGMVTPLGLDATTTWEGLLAGRSGIGPITQVEAGDLPVQIAGEVKGFDAAQHLPYKVVRRTDPYARYALVAAQEALKHSKLVIDESNADRVGVLMGSGYGPMKSIADHVRDLDAKGPRAVSPLAAVTGAIDSAPGEISMATGARGPSRAVSSACASGTDAIGEATRWIRTGASDVVIAGGADDIVTRVDIAGSGNARALSGRPGDPTEASRPFDEDRAGFVMAAGSGVVILESAEHALARGAQILAEVVGYGASSDAYHWTAPHPEGVSARRAMREALHDAGLAPGDVGYVNAHGTGTQLNDKSELNSLRAVFGTHIESIPVSSTKSMTGHMIGAAGAVEAIIGALVINEGSVPPTVNCERPIDPSVNFVAHTAQAHDVDVVMSNSFGFGGHNAVIVIRRWAA</sequence>
<dbReference type="InterPro" id="IPR016039">
    <property type="entry name" value="Thiolase-like"/>
</dbReference>
<evidence type="ECO:0000256" key="9">
    <source>
        <dbReference type="ARBA" id="ARBA00023160"/>
    </source>
</evidence>
<protein>
    <recommendedName>
        <fullName evidence="4 14">3-oxoacyl-[acyl-carrier-protein] synthase 2</fullName>
        <ecNumber evidence="3 14">2.3.1.179</ecNumber>
    </recommendedName>
</protein>
<dbReference type="FunFam" id="3.40.47.10:FF:000018">
    <property type="entry name" value="3-oxoacyl-[acyl-carrier-protein] synthase 2"/>
    <property type="match status" value="1"/>
</dbReference>
<dbReference type="PANTHER" id="PTHR11712">
    <property type="entry name" value="POLYKETIDE SYNTHASE-RELATED"/>
    <property type="match status" value="1"/>
</dbReference>
<evidence type="ECO:0000313" key="19">
    <source>
        <dbReference type="EMBL" id="WSC12297.1"/>
    </source>
</evidence>
<dbReference type="SMART" id="SM00825">
    <property type="entry name" value="PKS_KS"/>
    <property type="match status" value="1"/>
</dbReference>
<dbReference type="Pfam" id="PF02801">
    <property type="entry name" value="Ketoacyl-synt_C"/>
    <property type="match status" value="1"/>
</dbReference>
<keyword evidence="5 14" id="KW-0444">Lipid biosynthesis</keyword>
<dbReference type="RefSeq" id="WP_145766531.1">
    <property type="nucleotide sequence ID" value="NZ_CP109114.1"/>
</dbReference>
<evidence type="ECO:0000256" key="8">
    <source>
        <dbReference type="ARBA" id="ARBA00023098"/>
    </source>
</evidence>
<evidence type="ECO:0000256" key="2">
    <source>
        <dbReference type="ARBA" id="ARBA00008467"/>
    </source>
</evidence>
<dbReference type="PIRSF" id="PIRSF000447">
    <property type="entry name" value="KAS_II"/>
    <property type="match status" value="1"/>
</dbReference>
<evidence type="ECO:0000256" key="12">
    <source>
        <dbReference type="ARBA" id="ARBA00047318"/>
    </source>
</evidence>
<dbReference type="InterPro" id="IPR000794">
    <property type="entry name" value="Beta-ketoacyl_synthase"/>
</dbReference>
<dbReference type="EMBL" id="VIWW01000001">
    <property type="protein sequence ID" value="TWG06835.1"/>
    <property type="molecule type" value="Genomic_DNA"/>
</dbReference>
<keyword evidence="21" id="KW-1185">Reference proteome</keyword>
<evidence type="ECO:0000256" key="16">
    <source>
        <dbReference type="RuleBase" id="RU003694"/>
    </source>
</evidence>
<dbReference type="PROSITE" id="PS52004">
    <property type="entry name" value="KS3_2"/>
    <property type="match status" value="1"/>
</dbReference>
<dbReference type="InterPro" id="IPR017568">
    <property type="entry name" value="3-oxoacyl-ACP_synth-2"/>
</dbReference>
<comment type="pathway">
    <text evidence="1 14">Lipid metabolism; fatty acid biosynthesis.</text>
</comment>
<dbReference type="GO" id="GO:0004315">
    <property type="term" value="F:3-oxoacyl-[acyl-carrier-protein] synthase activity"/>
    <property type="evidence" value="ECO:0007669"/>
    <property type="project" value="UniProtKB-UniRule"/>
</dbReference>
<dbReference type="PROSITE" id="PS00606">
    <property type="entry name" value="KS3_1"/>
    <property type="match status" value="1"/>
</dbReference>
<reference evidence="19 21" key="2">
    <citation type="submission" date="2022-10" db="EMBL/GenBank/DDBJ databases">
        <title>The complete genomes of actinobacterial strains from the NBC collection.</title>
        <authorList>
            <person name="Joergensen T.S."/>
            <person name="Alvarez Arevalo M."/>
            <person name="Sterndorff E.B."/>
            <person name="Faurdal D."/>
            <person name="Vuksanovic O."/>
            <person name="Mourched A.-S."/>
            <person name="Charusanti P."/>
            <person name="Shaw S."/>
            <person name="Blin K."/>
            <person name="Weber T."/>
        </authorList>
    </citation>
    <scope>NUCLEOTIDE SEQUENCE [LARGE SCALE GENOMIC DNA]</scope>
    <source>
        <strain evidence="19 21">NBC 01769</strain>
    </source>
</reference>
<dbReference type="OrthoDB" id="9808669at2"/>
<evidence type="ECO:0000256" key="3">
    <source>
        <dbReference type="ARBA" id="ARBA00012356"/>
    </source>
</evidence>
<proteinExistence type="inferred from homology"/>
<evidence type="ECO:0000313" key="18">
    <source>
        <dbReference type="EMBL" id="TWG06835.1"/>
    </source>
</evidence>
<dbReference type="InterPro" id="IPR014031">
    <property type="entry name" value="Ketoacyl_synth_C"/>
</dbReference>
<dbReference type="EC" id="2.3.1.179" evidence="3 14"/>